<accession>A0A9W3CQM1</accession>
<name>A0A9W3CQM1_RAPSA</name>
<evidence type="ECO:0000313" key="3">
    <source>
        <dbReference type="RefSeq" id="XP_056853709.1"/>
    </source>
</evidence>
<dbReference type="GeneID" id="108836033"/>
<evidence type="ECO:0000313" key="2">
    <source>
        <dbReference type="Proteomes" id="UP000504610"/>
    </source>
</evidence>
<dbReference type="Proteomes" id="UP000504610">
    <property type="component" value="Unplaced"/>
</dbReference>
<protein>
    <submittedName>
        <fullName evidence="3">Uncharacterized protein LOC108836033</fullName>
    </submittedName>
</protein>
<dbReference type="KEGG" id="rsz:108836033"/>
<reference evidence="3" key="1">
    <citation type="submission" date="2025-08" db="UniProtKB">
        <authorList>
            <consortium name="RefSeq"/>
        </authorList>
    </citation>
    <scope>IDENTIFICATION</scope>
    <source>
        <tissue evidence="3">Leaf</tissue>
    </source>
</reference>
<keyword evidence="2" id="KW-1185">Reference proteome</keyword>
<feature type="region of interest" description="Disordered" evidence="1">
    <location>
        <begin position="14"/>
        <end position="34"/>
    </location>
</feature>
<dbReference type="RefSeq" id="XP_056853709.1">
    <property type="nucleotide sequence ID" value="XM_056997729.1"/>
</dbReference>
<gene>
    <name evidence="3" type="primary">LOC108836033</name>
</gene>
<evidence type="ECO:0000256" key="1">
    <source>
        <dbReference type="SAM" id="MobiDB-lite"/>
    </source>
</evidence>
<dbReference type="AlphaFoldDB" id="A0A9W3CQM1"/>
<proteinExistence type="predicted"/>
<sequence>MNTCQTFTILPLSRRNRPPLPFPDHTVGDGKRTQSLLPPFKMPPFTAVAVDATDSFQFLRRRISARRLRSLIPSPSRGRAGRSLSTTSSSKLFSCLTETGRRLKLLLDQKL</sequence>
<organism evidence="2 3">
    <name type="scientific">Raphanus sativus</name>
    <name type="common">Radish</name>
    <name type="synonym">Raphanus raphanistrum var. sativus</name>
    <dbReference type="NCBI Taxonomy" id="3726"/>
    <lineage>
        <taxon>Eukaryota</taxon>
        <taxon>Viridiplantae</taxon>
        <taxon>Streptophyta</taxon>
        <taxon>Embryophyta</taxon>
        <taxon>Tracheophyta</taxon>
        <taxon>Spermatophyta</taxon>
        <taxon>Magnoliopsida</taxon>
        <taxon>eudicotyledons</taxon>
        <taxon>Gunneridae</taxon>
        <taxon>Pentapetalae</taxon>
        <taxon>rosids</taxon>
        <taxon>malvids</taxon>
        <taxon>Brassicales</taxon>
        <taxon>Brassicaceae</taxon>
        <taxon>Brassiceae</taxon>
        <taxon>Raphanus</taxon>
    </lineage>
</organism>